<keyword evidence="2" id="KW-0503">Monooxygenase</keyword>
<dbReference type="GO" id="GO:0004497">
    <property type="term" value="F:monooxygenase activity"/>
    <property type="evidence" value="ECO:0007669"/>
    <property type="project" value="UniProtKB-KW"/>
</dbReference>
<name>A0A2S6NAA4_RHOGL</name>
<evidence type="ECO:0000313" key="5">
    <source>
        <dbReference type="Proteomes" id="UP000239724"/>
    </source>
</evidence>
<dbReference type="InterPro" id="IPR050766">
    <property type="entry name" value="Bact_Lucif_Oxidored"/>
</dbReference>
<keyword evidence="1" id="KW-0560">Oxidoreductase</keyword>
<keyword evidence="5" id="KW-1185">Reference proteome</keyword>
<evidence type="ECO:0000313" key="4">
    <source>
        <dbReference type="EMBL" id="PPQ31562.1"/>
    </source>
</evidence>
<dbReference type="Gene3D" id="3.20.20.30">
    <property type="entry name" value="Luciferase-like domain"/>
    <property type="match status" value="1"/>
</dbReference>
<dbReference type="Proteomes" id="UP000239724">
    <property type="component" value="Unassembled WGS sequence"/>
</dbReference>
<accession>A0A2S6NAA4</accession>
<dbReference type="EMBL" id="NHRY01000188">
    <property type="protein sequence ID" value="PPQ31562.1"/>
    <property type="molecule type" value="Genomic_DNA"/>
</dbReference>
<proteinExistence type="predicted"/>
<dbReference type="GO" id="GO:0016705">
    <property type="term" value="F:oxidoreductase activity, acting on paired donors, with incorporation or reduction of molecular oxygen"/>
    <property type="evidence" value="ECO:0007669"/>
    <property type="project" value="InterPro"/>
</dbReference>
<dbReference type="AlphaFoldDB" id="A0A2S6NAA4"/>
<organism evidence="4 5">
    <name type="scientific">Rhodopila globiformis</name>
    <name type="common">Rhodopseudomonas globiformis</name>
    <dbReference type="NCBI Taxonomy" id="1071"/>
    <lineage>
        <taxon>Bacteria</taxon>
        <taxon>Pseudomonadati</taxon>
        <taxon>Pseudomonadota</taxon>
        <taxon>Alphaproteobacteria</taxon>
        <taxon>Acetobacterales</taxon>
        <taxon>Acetobacteraceae</taxon>
        <taxon>Rhodopila</taxon>
    </lineage>
</organism>
<dbReference type="OrthoDB" id="8477406at2"/>
<evidence type="ECO:0000256" key="1">
    <source>
        <dbReference type="ARBA" id="ARBA00023002"/>
    </source>
</evidence>
<dbReference type="Pfam" id="PF00296">
    <property type="entry name" value="Bac_luciferase"/>
    <property type="match status" value="1"/>
</dbReference>
<protein>
    <recommendedName>
        <fullName evidence="3">Luciferase-like domain-containing protein</fullName>
    </recommendedName>
</protein>
<evidence type="ECO:0000259" key="3">
    <source>
        <dbReference type="Pfam" id="PF00296"/>
    </source>
</evidence>
<dbReference type="SUPFAM" id="SSF51679">
    <property type="entry name" value="Bacterial luciferase-like"/>
    <property type="match status" value="1"/>
</dbReference>
<evidence type="ECO:0000256" key="2">
    <source>
        <dbReference type="ARBA" id="ARBA00023033"/>
    </source>
</evidence>
<dbReference type="PANTHER" id="PTHR30137:SF8">
    <property type="entry name" value="BLR5498 PROTEIN"/>
    <property type="match status" value="1"/>
</dbReference>
<feature type="domain" description="Luciferase-like" evidence="3">
    <location>
        <begin position="12"/>
        <end position="316"/>
    </location>
</feature>
<dbReference type="InterPro" id="IPR036661">
    <property type="entry name" value="Luciferase-like_sf"/>
</dbReference>
<dbReference type="GO" id="GO:0005829">
    <property type="term" value="C:cytosol"/>
    <property type="evidence" value="ECO:0007669"/>
    <property type="project" value="TreeGrafter"/>
</dbReference>
<dbReference type="InterPro" id="IPR011251">
    <property type="entry name" value="Luciferase-like_dom"/>
</dbReference>
<dbReference type="RefSeq" id="WP_104520053.1">
    <property type="nucleotide sequence ID" value="NZ_NHRY01000188.1"/>
</dbReference>
<dbReference type="PANTHER" id="PTHR30137">
    <property type="entry name" value="LUCIFERASE-LIKE MONOOXYGENASE"/>
    <property type="match status" value="1"/>
</dbReference>
<gene>
    <name evidence="4" type="ORF">CCS01_17185</name>
</gene>
<comment type="caution">
    <text evidence="4">The sequence shown here is derived from an EMBL/GenBank/DDBJ whole genome shotgun (WGS) entry which is preliminary data.</text>
</comment>
<reference evidence="4 5" key="1">
    <citation type="journal article" date="2018" name="Arch. Microbiol.">
        <title>New insights into the metabolic potential of the phototrophic purple bacterium Rhodopila globiformis DSM 161(T) from its draft genome sequence and evidence for a vanadium-dependent nitrogenase.</title>
        <authorList>
            <person name="Imhoff J.F."/>
            <person name="Rahn T."/>
            <person name="Kunzel S."/>
            <person name="Neulinger S.C."/>
        </authorList>
    </citation>
    <scope>NUCLEOTIDE SEQUENCE [LARGE SCALE GENOMIC DNA]</scope>
    <source>
        <strain evidence="4 5">DSM 161</strain>
    </source>
</reference>
<sequence length="367" mass="41249">MEVGIVQIMAGFGLQGVSDQQIYDEEVRQAVLADELGYEHVWVVEHHFEDYSFCPDNFVYLANIAARTKQIRLATGAVILPWNIQPLRVAEKAALLDTLSEGRLILGLGRGLSRREFGQFGVAMEESRERFDEMAPMILDALETGVMEEHHGRFFDQPRAPLQPRPFKSFRDRTAQVAMSSDSIDVAARLGVQMMSFFYKPNEVHRAEFDSYRATFQKQYGKAPKPPLLALMTVCDGDAARAKENAEKYCAVYFHSIVHHYEMMSDHFAKTKGYAEYGVGAEAMRAAGLEEMVKGYVNQQLWGTPDQILRKLEALRADIGDVGCLTAVRFGGSPYEVSERSLRLFAKEVLPVIREWGAPAAPRQAAE</sequence>